<keyword evidence="1" id="KW-1133">Transmembrane helix</keyword>
<feature type="transmembrane region" description="Helical" evidence="1">
    <location>
        <begin position="134"/>
        <end position="154"/>
    </location>
</feature>
<evidence type="ECO:0000313" key="3">
    <source>
        <dbReference type="Proteomes" id="UP000195129"/>
    </source>
</evidence>
<sequence length="156" mass="18270">MAWIKNITRSYLEKRKAAKELYGTQHNLVVLRRRVNQVYKKPHSEQVKDTYVKTFIRLSKSYKKKLKSDTNYPLPTPLNNKFLEDIEAIQILSISDCQKFVDLAIDIQNEKLKLYGPQINSFYTPMYAEGSLSLIEVSCLLILFFGTWGVYHLFVQ</sequence>
<evidence type="ECO:0000313" key="2">
    <source>
        <dbReference type="EMBL" id="OTY56434.1"/>
    </source>
</evidence>
<keyword evidence="1" id="KW-0812">Transmembrane</keyword>
<dbReference type="RefSeq" id="WP_087966802.1">
    <property type="nucleotide sequence ID" value="NZ_NFDN01000064.1"/>
</dbReference>
<reference evidence="2 3" key="1">
    <citation type="submission" date="2016-10" db="EMBL/GenBank/DDBJ databases">
        <title>Comparative genomics of Bacillus thuringiensis reveals a path to pathogens against multiple invertebrate hosts.</title>
        <authorList>
            <person name="Zheng J."/>
            <person name="Gao Q."/>
            <person name="Liu H."/>
            <person name="Peng D."/>
            <person name="Ruan L."/>
            <person name="Sun M."/>
        </authorList>
    </citation>
    <scope>NUCLEOTIDE SEQUENCE [LARGE SCALE GENOMIC DNA]</scope>
    <source>
        <strain evidence="2">BGSC 4CA1</strain>
    </source>
</reference>
<dbReference type="Proteomes" id="UP000195129">
    <property type="component" value="Unassembled WGS sequence"/>
</dbReference>
<proteinExistence type="predicted"/>
<dbReference type="AlphaFoldDB" id="A0A9X6IEP9"/>
<accession>A0A9X6IEP9</accession>
<gene>
    <name evidence="2" type="ORF">BK746_17725</name>
</gene>
<evidence type="ECO:0000256" key="1">
    <source>
        <dbReference type="SAM" id="Phobius"/>
    </source>
</evidence>
<keyword evidence="1" id="KW-0472">Membrane</keyword>
<name>A0A9X6IEP9_BACTU</name>
<dbReference type="EMBL" id="NFDN01000064">
    <property type="protein sequence ID" value="OTY56434.1"/>
    <property type="molecule type" value="Genomic_DNA"/>
</dbReference>
<organism evidence="2 3">
    <name type="scientific">Bacillus thuringiensis serovar yosoo</name>
    <dbReference type="NCBI Taxonomy" id="180848"/>
    <lineage>
        <taxon>Bacteria</taxon>
        <taxon>Bacillati</taxon>
        <taxon>Bacillota</taxon>
        <taxon>Bacilli</taxon>
        <taxon>Bacillales</taxon>
        <taxon>Bacillaceae</taxon>
        <taxon>Bacillus</taxon>
        <taxon>Bacillus cereus group</taxon>
    </lineage>
</organism>
<protein>
    <submittedName>
        <fullName evidence="2">Uncharacterized protein</fullName>
    </submittedName>
</protein>
<comment type="caution">
    <text evidence="2">The sequence shown here is derived from an EMBL/GenBank/DDBJ whole genome shotgun (WGS) entry which is preliminary data.</text>
</comment>